<organism evidence="2">
    <name type="scientific">Pseudozyma antarctica</name>
    <name type="common">Yeast</name>
    <name type="synonym">Candida antarctica</name>
    <dbReference type="NCBI Taxonomy" id="84753"/>
    <lineage>
        <taxon>Eukaryota</taxon>
        <taxon>Fungi</taxon>
        <taxon>Dikarya</taxon>
        <taxon>Basidiomycota</taxon>
        <taxon>Ustilaginomycotina</taxon>
        <taxon>Ustilaginomycetes</taxon>
        <taxon>Ustilaginales</taxon>
        <taxon>Ustilaginaceae</taxon>
        <taxon>Moesziomyces</taxon>
    </lineage>
</organism>
<evidence type="ECO:0000313" key="2">
    <source>
        <dbReference type="EMBL" id="GAK64992.1"/>
    </source>
</evidence>
<dbReference type="HOGENOM" id="CLU_1058151_0_0_1"/>
<feature type="compositionally biased region" description="Low complexity" evidence="1">
    <location>
        <begin position="123"/>
        <end position="143"/>
    </location>
</feature>
<dbReference type="GeneID" id="26303969"/>
<feature type="region of interest" description="Disordered" evidence="1">
    <location>
        <begin position="97"/>
        <end position="143"/>
    </location>
</feature>
<accession>A0A081CE96</accession>
<feature type="compositionally biased region" description="Polar residues" evidence="1">
    <location>
        <begin position="232"/>
        <end position="267"/>
    </location>
</feature>
<sequence length="325" mass="33796">MSADRQALNAFGSNAGRIAAAAKLDPRPRPHPHTALDRRSALVSADLFARLALQPRLHTRIMALNMDDLIGSMQHGFHAGDRGNDINEIRESLKLSLGQQHPHPAAGPSNPAHPYNLARRHPATSASPSNSALAPPPSSLDADVAMLSSSSNYSHHPAMSSGMGAGYGQPTYFGGPGSWGSQSSVASSSSNFGAPGTGWGYAPAPANTPQQTPVETSALARQLQAELERQNAHTTSPPTQQSNNAYPIHSTAPTASLSPQLGANSALSPPQSPPRQHPHAGSAHQQGAPRSYVNGFHTQSDADGSPRTPTAASAQPDMRAGSFSP</sequence>
<feature type="region of interest" description="Disordered" evidence="1">
    <location>
        <begin position="196"/>
        <end position="325"/>
    </location>
</feature>
<dbReference type="EMBL" id="DF830074">
    <property type="protein sequence ID" value="GAK64992.1"/>
    <property type="molecule type" value="Genomic_DNA"/>
</dbReference>
<gene>
    <name evidence="2" type="ORF">PAN0_007c3208</name>
</gene>
<dbReference type="Proteomes" id="UP000053758">
    <property type="component" value="Unassembled WGS sequence"/>
</dbReference>
<evidence type="ECO:0000256" key="1">
    <source>
        <dbReference type="SAM" id="MobiDB-lite"/>
    </source>
</evidence>
<reference evidence="2" key="1">
    <citation type="submission" date="2014-07" db="EMBL/GenBank/DDBJ databases">
        <title>Draft genome sequence of the yeast Pseudozyma antarctica JCM 10317 known as a producer of lipase B which used in a wide range of industrial applications.</title>
        <authorList>
            <person name="Morita T."/>
            <person name="Saika A."/>
            <person name="Koike H."/>
        </authorList>
    </citation>
    <scope>NUCLEOTIDE SEQUENCE</scope>
    <source>
        <strain evidence="2">JCM 10317</strain>
    </source>
</reference>
<name>A0A081CE96_PSEA2</name>
<evidence type="ECO:0000313" key="3">
    <source>
        <dbReference type="Proteomes" id="UP000053758"/>
    </source>
</evidence>
<feature type="compositionally biased region" description="Polar residues" evidence="1">
    <location>
        <begin position="296"/>
        <end position="313"/>
    </location>
</feature>
<dbReference type="RefSeq" id="XP_014656779.1">
    <property type="nucleotide sequence ID" value="XM_014801293.1"/>
</dbReference>
<proteinExistence type="predicted"/>
<feature type="compositionally biased region" description="Low complexity" evidence="1">
    <location>
        <begin position="202"/>
        <end position="213"/>
    </location>
</feature>
<protein>
    <submittedName>
        <fullName evidence="2">Uncharacterized protein</fullName>
    </submittedName>
</protein>
<dbReference type="AlphaFoldDB" id="A0A081CE96"/>
<keyword evidence="3" id="KW-1185">Reference proteome</keyword>